<proteinExistence type="predicted"/>
<dbReference type="EMBL" id="MTSL01000220">
    <property type="protein sequence ID" value="PJF16453.1"/>
    <property type="molecule type" value="Genomic_DNA"/>
</dbReference>
<dbReference type="Proteomes" id="UP000240830">
    <property type="component" value="Unassembled WGS sequence"/>
</dbReference>
<name>A0A2H9TF88_9FUNG</name>
<evidence type="ECO:0000313" key="1">
    <source>
        <dbReference type="EMBL" id="PJF16453.1"/>
    </source>
</evidence>
<protein>
    <submittedName>
        <fullName evidence="1">Uncharacterized protein</fullName>
    </submittedName>
</protein>
<sequence length="94" mass="10234">MCSVCSEISVEPIIDKLGISAKSNVLPPLEILALGHMPLRQAQWGLKSGIDSHEQYKYMVLDVATSTTDTWWHCGVERPVVGPAHYGASRIGGE</sequence>
<accession>A0A2H9TF88</accession>
<comment type="caution">
    <text evidence="1">The sequence shown here is derived from an EMBL/GenBank/DDBJ whole genome shotgun (WGS) entry which is preliminary data.</text>
</comment>
<evidence type="ECO:0000313" key="2">
    <source>
        <dbReference type="Proteomes" id="UP000240830"/>
    </source>
</evidence>
<gene>
    <name evidence="1" type="ORF">PSACC_03730</name>
</gene>
<organism evidence="1 2">
    <name type="scientific">Paramicrosporidium saccamoebae</name>
    <dbReference type="NCBI Taxonomy" id="1246581"/>
    <lineage>
        <taxon>Eukaryota</taxon>
        <taxon>Fungi</taxon>
        <taxon>Fungi incertae sedis</taxon>
        <taxon>Cryptomycota</taxon>
        <taxon>Cryptomycota incertae sedis</taxon>
        <taxon>Paramicrosporidium</taxon>
    </lineage>
</organism>
<dbReference type="AlphaFoldDB" id="A0A2H9TF88"/>
<keyword evidence="2" id="KW-1185">Reference proteome</keyword>
<reference evidence="1 2" key="1">
    <citation type="submission" date="2016-10" db="EMBL/GenBank/DDBJ databases">
        <title>The genome of Paramicrosporidium saccamoebae is the missing link in understanding Cryptomycota and Microsporidia evolution.</title>
        <authorList>
            <person name="Quandt C.A."/>
            <person name="Beaudet D."/>
            <person name="Corsaro D."/>
            <person name="Michel R."/>
            <person name="Corradi N."/>
            <person name="James T."/>
        </authorList>
    </citation>
    <scope>NUCLEOTIDE SEQUENCE [LARGE SCALE GENOMIC DNA]</scope>
    <source>
        <strain evidence="1 2">KSL3</strain>
    </source>
</reference>